<protein>
    <recommendedName>
        <fullName evidence="3">Secretion system C-terminal sorting domain-containing protein</fullName>
    </recommendedName>
</protein>
<dbReference type="NCBIfam" id="TIGR04183">
    <property type="entry name" value="Por_Secre_tail"/>
    <property type="match status" value="1"/>
</dbReference>
<dbReference type="RefSeq" id="WP_112749589.1">
    <property type="nucleotide sequence ID" value="NZ_QMFY01000019.1"/>
</dbReference>
<dbReference type="InterPro" id="IPR013783">
    <property type="entry name" value="Ig-like_fold"/>
</dbReference>
<dbReference type="Proteomes" id="UP000251889">
    <property type="component" value="Unassembled WGS sequence"/>
</dbReference>
<evidence type="ECO:0008006" key="3">
    <source>
        <dbReference type="Google" id="ProtNLM"/>
    </source>
</evidence>
<reference evidence="1 2" key="1">
    <citation type="submission" date="2018-06" db="EMBL/GenBank/DDBJ databases">
        <title>Chryseolinea flavus sp. nov., a member of the phylum Bacteroidetes isolated from soil.</title>
        <authorList>
            <person name="Li Y."/>
            <person name="Wang J."/>
        </authorList>
    </citation>
    <scope>NUCLEOTIDE SEQUENCE [LARGE SCALE GENOMIC DNA]</scope>
    <source>
        <strain evidence="1 2">SDU1-6</strain>
    </source>
</reference>
<name>A0A364XW20_9BACT</name>
<dbReference type="InterPro" id="IPR026444">
    <property type="entry name" value="Secre_tail"/>
</dbReference>
<accession>A0A364XW20</accession>
<comment type="caution">
    <text evidence="1">The sequence shown here is derived from an EMBL/GenBank/DDBJ whole genome shotgun (WGS) entry which is preliminary data.</text>
</comment>
<dbReference type="SUPFAM" id="SSF101898">
    <property type="entry name" value="NHL repeat"/>
    <property type="match status" value="1"/>
</dbReference>
<dbReference type="InterPro" id="IPR022519">
    <property type="entry name" value="Gloeo/Verruco_rpt"/>
</dbReference>
<sequence length="1021" mass="111232">MFRKGYIYFLMIAVWLCSITIQAQERVWVLDRTFGILYSMNTEGTDLVTMSSFNEPDFGASVGAFDVVKYNANYNGQVLISTTEPRDGENLGGAVCLLGPTGLTARYNHVYGQDDAATSVAAGASGIYIPLSRLGKWSGLRKFGYASGHDIYKKVNTDLSNEYRMIALGDTIFGVSSGDSNNQGFVYRITPNQIPTNAAPDRIYSFGGGANGARPVGKLHYSNGFLFGYTSKGGLNNKGIFFKVKTDGTGFEKLFDLASTSLVAVDENDKCQTLLDVIAKGYVPATSQDGNYFVGGEDGLYKISASGHVIARLMESQKLVDDIAIISPQFQHPLKIQEVENGATNVPTIVGFTVPNFDGAEYFQLEVSTSPDFSTGVERHSSHKPYFNLVLNNATTYYTRARANIWAYWGEVVSFSTVDVFAPKPERLYVSNDSVHFSVNVGDASDYHFFRDASGEKEITSFFNLNNNEKIFTTREGDSQGRAGKMYKISGNGMTLLYDLEGSHTGVNQGPFVHYDGHIYALEYSAVSVHLLRVTRYKTDGTGVEYFPASHPGIQRYAQIAGTSMGIYGVSPGQGANNGFIFRVKPDMSGVEEVFTFSGGVNGSRPKGAVVVGKDGYLYGTTRSGGLNNAGVIYRVDHFGNNYSVIHHFNGINGKNPETALIRDEAGVLYGSTTLGGKNGYGVLFKINQDGTGFQKLIDYFNTGGKNLSSSISISGDDVYAIGGAGLFKVKKGGTGYHAFGISATSFKQMPTTWSNLFVNPGNAGETDTNVTFTTNQPENLVTLEVSKSATFSNDVQKFSGIGPISVTGLEYGQVYYIRPRSNVSPAYGYTSYIKVRSVRESSIVISPADQASNVGEINGTQVDVDVTINDVVGAEFNALQMSTDLDFTNILLDYFFWIDAPRTVNFPLQPNTTYYVRVRSDLSPFWGPTTTFTTRGPAEEEEEDDQLYGVYPNPSTSSFMFIHSDVAEQRVVLTDLMGNILYRNDALGIGEPFGEDLSPGIYILTAETPTGIKTVRLVKE</sequence>
<dbReference type="Gene3D" id="2.60.40.10">
    <property type="entry name" value="Immunoglobulins"/>
    <property type="match status" value="1"/>
</dbReference>
<evidence type="ECO:0000313" key="2">
    <source>
        <dbReference type="Proteomes" id="UP000251889"/>
    </source>
</evidence>
<gene>
    <name evidence="1" type="ORF">DQQ10_24560</name>
</gene>
<dbReference type="AlphaFoldDB" id="A0A364XW20"/>
<evidence type="ECO:0000313" key="1">
    <source>
        <dbReference type="EMBL" id="RAV98323.1"/>
    </source>
</evidence>
<keyword evidence="2" id="KW-1185">Reference proteome</keyword>
<dbReference type="OrthoDB" id="2985529at2"/>
<proteinExistence type="predicted"/>
<dbReference type="EMBL" id="QMFY01000019">
    <property type="protein sequence ID" value="RAV98323.1"/>
    <property type="molecule type" value="Genomic_DNA"/>
</dbReference>
<dbReference type="NCBIfam" id="TIGR03803">
    <property type="entry name" value="Gloeo_Verruco"/>
    <property type="match status" value="3"/>
</dbReference>
<organism evidence="1 2">
    <name type="scientific">Pseudochryseolinea flava</name>
    <dbReference type="NCBI Taxonomy" id="2059302"/>
    <lineage>
        <taxon>Bacteria</taxon>
        <taxon>Pseudomonadati</taxon>
        <taxon>Bacteroidota</taxon>
        <taxon>Cytophagia</taxon>
        <taxon>Cytophagales</taxon>
        <taxon>Fulvivirgaceae</taxon>
        <taxon>Pseudochryseolinea</taxon>
    </lineage>
</organism>